<dbReference type="KEGG" id="aoe:Clos_2024"/>
<dbReference type="NCBIfam" id="NF037997">
    <property type="entry name" value="Na_Pi_symport"/>
    <property type="match status" value="1"/>
</dbReference>
<dbReference type="eggNOG" id="COG1283">
    <property type="taxonomic scope" value="Bacteria"/>
</dbReference>
<evidence type="ECO:0000256" key="1">
    <source>
        <dbReference type="ARBA" id="ARBA00004651"/>
    </source>
</evidence>
<feature type="transmembrane region" description="Helical" evidence="6">
    <location>
        <begin position="66"/>
        <end position="87"/>
    </location>
</feature>
<organism evidence="7 8">
    <name type="scientific">Alkaliphilus oremlandii (strain OhILAs)</name>
    <name type="common">Clostridium oremlandii (strain OhILAs)</name>
    <dbReference type="NCBI Taxonomy" id="350688"/>
    <lineage>
        <taxon>Bacteria</taxon>
        <taxon>Bacillati</taxon>
        <taxon>Bacillota</taxon>
        <taxon>Clostridia</taxon>
        <taxon>Peptostreptococcales</taxon>
        <taxon>Natronincolaceae</taxon>
        <taxon>Alkaliphilus</taxon>
    </lineage>
</organism>
<sequence length="317" mass="33974">MIELISTSSIGLGLFLLGMNFLTEGFNNFISHRLKNIILNLKVYPIVGVLIGAIATAILQSSSGITVILVGLVHANVLTLHQATPILMGANIGTTMTSQLLAFNVDQYAFIPFILGMLIILTTKNKKLKYFGNICLGLSLIFIGINLLTNGLSPLKDLLAFQKLLGEFGKNPLLGILLGFSTISILQSSSTGVVILQTLGSSGSISIDSAVAIILGMNVGTCVTAIISSLSLNKAAKQTALIHFLFNVLGVLLIFPFIGLLCRFCIQLSPLNVSRQIANAHTIFNIFNTLVLLPFIGPLVTLSQKIIRNPSSYKKTF</sequence>
<dbReference type="PANTHER" id="PTHR10010:SF46">
    <property type="entry name" value="SODIUM-DEPENDENT PHOSPHATE TRANSPORT PROTEIN 2B"/>
    <property type="match status" value="1"/>
</dbReference>
<keyword evidence="2" id="KW-1003">Cell membrane</keyword>
<dbReference type="AlphaFoldDB" id="A8MIC9"/>
<feature type="transmembrane region" description="Helical" evidence="6">
    <location>
        <begin position="278"/>
        <end position="300"/>
    </location>
</feature>
<dbReference type="PANTHER" id="PTHR10010">
    <property type="entry name" value="SOLUTE CARRIER FAMILY 34 SODIUM PHOSPHATE , MEMBER 2-RELATED"/>
    <property type="match status" value="1"/>
</dbReference>
<comment type="subcellular location">
    <subcellularLocation>
        <location evidence="1">Cell membrane</location>
        <topology evidence="1">Multi-pass membrane protein</topology>
    </subcellularLocation>
</comment>
<dbReference type="STRING" id="350688.Clos_2024"/>
<proteinExistence type="predicted"/>
<dbReference type="GO" id="GO:0005886">
    <property type="term" value="C:plasma membrane"/>
    <property type="evidence" value="ECO:0007669"/>
    <property type="project" value="UniProtKB-SubCell"/>
</dbReference>
<keyword evidence="5 6" id="KW-0472">Membrane</keyword>
<feature type="transmembrane region" description="Helical" evidence="6">
    <location>
        <begin position="41"/>
        <end position="59"/>
    </location>
</feature>
<evidence type="ECO:0000256" key="4">
    <source>
        <dbReference type="ARBA" id="ARBA00022989"/>
    </source>
</evidence>
<dbReference type="InterPro" id="IPR003841">
    <property type="entry name" value="Na/Pi_transpt"/>
</dbReference>
<evidence type="ECO:0000256" key="3">
    <source>
        <dbReference type="ARBA" id="ARBA00022692"/>
    </source>
</evidence>
<accession>A8MIC9</accession>
<evidence type="ECO:0000313" key="7">
    <source>
        <dbReference type="EMBL" id="ABW19561.1"/>
    </source>
</evidence>
<name>A8MIC9_ALKOO</name>
<keyword evidence="8" id="KW-1185">Reference proteome</keyword>
<keyword evidence="3 6" id="KW-0812">Transmembrane</keyword>
<dbReference type="HOGENOM" id="CLU_050150_0_0_9"/>
<dbReference type="GO" id="GO:0005436">
    <property type="term" value="F:sodium:phosphate symporter activity"/>
    <property type="evidence" value="ECO:0007669"/>
    <property type="project" value="InterPro"/>
</dbReference>
<feature type="transmembrane region" description="Helical" evidence="6">
    <location>
        <begin position="173"/>
        <end position="199"/>
    </location>
</feature>
<feature type="transmembrane region" description="Helical" evidence="6">
    <location>
        <begin position="130"/>
        <end position="153"/>
    </location>
</feature>
<feature type="transmembrane region" description="Helical" evidence="6">
    <location>
        <begin position="244"/>
        <end position="266"/>
    </location>
</feature>
<feature type="transmembrane region" description="Helical" evidence="6">
    <location>
        <begin position="211"/>
        <end position="232"/>
    </location>
</feature>
<keyword evidence="4 6" id="KW-1133">Transmembrane helix</keyword>
<dbReference type="NCBIfam" id="TIGR00704">
    <property type="entry name" value="NaPi_cotrn_rel"/>
    <property type="match status" value="1"/>
</dbReference>
<reference evidence="8" key="1">
    <citation type="submission" date="2007-10" db="EMBL/GenBank/DDBJ databases">
        <title>Complete genome of Alkaliphilus oremlandii OhILAs.</title>
        <authorList>
            <person name="Copeland A."/>
            <person name="Lucas S."/>
            <person name="Lapidus A."/>
            <person name="Barry K."/>
            <person name="Detter J.C."/>
            <person name="Glavina del Rio T."/>
            <person name="Hammon N."/>
            <person name="Israni S."/>
            <person name="Dalin E."/>
            <person name="Tice H."/>
            <person name="Pitluck S."/>
            <person name="Chain P."/>
            <person name="Malfatti S."/>
            <person name="Shin M."/>
            <person name="Vergez L."/>
            <person name="Schmutz J."/>
            <person name="Larimer F."/>
            <person name="Land M."/>
            <person name="Hauser L."/>
            <person name="Kyrpides N."/>
            <person name="Mikhailova N."/>
            <person name="Stolz J.F."/>
            <person name="Dawson A."/>
            <person name="Fisher E."/>
            <person name="Crable B."/>
            <person name="Perera E."/>
            <person name="Lisak J."/>
            <person name="Ranganathan M."/>
            <person name="Basu P."/>
            <person name="Richardson P."/>
        </authorList>
    </citation>
    <scope>NUCLEOTIDE SEQUENCE [LARGE SCALE GENOMIC DNA]</scope>
    <source>
        <strain evidence="8">OhILAs</strain>
    </source>
</reference>
<dbReference type="Proteomes" id="UP000000269">
    <property type="component" value="Chromosome"/>
</dbReference>
<evidence type="ECO:0000256" key="2">
    <source>
        <dbReference type="ARBA" id="ARBA00022475"/>
    </source>
</evidence>
<evidence type="ECO:0000256" key="5">
    <source>
        <dbReference type="ARBA" id="ARBA00023136"/>
    </source>
</evidence>
<evidence type="ECO:0000256" key="6">
    <source>
        <dbReference type="SAM" id="Phobius"/>
    </source>
</evidence>
<feature type="transmembrane region" description="Helical" evidence="6">
    <location>
        <begin position="107"/>
        <end position="123"/>
    </location>
</feature>
<protein>
    <submittedName>
        <fullName evidence="7">Na+/Picotransporter</fullName>
    </submittedName>
</protein>
<dbReference type="Pfam" id="PF02690">
    <property type="entry name" value="Na_Pi_cotrans"/>
    <property type="match status" value="2"/>
</dbReference>
<dbReference type="GO" id="GO:0044341">
    <property type="term" value="P:sodium-dependent phosphate transport"/>
    <property type="evidence" value="ECO:0007669"/>
    <property type="project" value="InterPro"/>
</dbReference>
<evidence type="ECO:0000313" key="8">
    <source>
        <dbReference type="Proteomes" id="UP000000269"/>
    </source>
</evidence>
<dbReference type="EMBL" id="CP000853">
    <property type="protein sequence ID" value="ABW19561.1"/>
    <property type="molecule type" value="Genomic_DNA"/>
</dbReference>
<dbReference type="InterPro" id="IPR004633">
    <property type="entry name" value="NaPi_cotrn-rel/YqeW-like"/>
</dbReference>
<gene>
    <name evidence="7" type="ordered locus">Clos_2024</name>
</gene>